<feature type="transmembrane region" description="Helical" evidence="6">
    <location>
        <begin position="228"/>
        <end position="252"/>
    </location>
</feature>
<comment type="caution">
    <text evidence="8">The sequence shown here is derived from an EMBL/GenBank/DDBJ whole genome shotgun (WGS) entry which is preliminary data.</text>
</comment>
<dbReference type="AlphaFoldDB" id="A0A0R1X5D3"/>
<dbReference type="CDD" id="cd17319">
    <property type="entry name" value="MFS_ExuT_GudP_like"/>
    <property type="match status" value="1"/>
</dbReference>
<comment type="subcellular location">
    <subcellularLocation>
        <location evidence="1">Cell membrane</location>
        <topology evidence="1">Multi-pass membrane protein</topology>
    </subcellularLocation>
</comment>
<dbReference type="InterPro" id="IPR036259">
    <property type="entry name" value="MFS_trans_sf"/>
</dbReference>
<feature type="domain" description="Major facilitator superfamily (MFS) profile" evidence="7">
    <location>
        <begin position="1"/>
        <end position="371"/>
    </location>
</feature>
<evidence type="ECO:0000259" key="7">
    <source>
        <dbReference type="PROSITE" id="PS50850"/>
    </source>
</evidence>
<evidence type="ECO:0000256" key="1">
    <source>
        <dbReference type="ARBA" id="ARBA00004651"/>
    </source>
</evidence>
<organism evidence="8 9">
    <name type="scientific">Limosilactobacillus panis DSM 6035</name>
    <dbReference type="NCBI Taxonomy" id="1423782"/>
    <lineage>
        <taxon>Bacteria</taxon>
        <taxon>Bacillati</taxon>
        <taxon>Bacillota</taxon>
        <taxon>Bacilli</taxon>
        <taxon>Lactobacillales</taxon>
        <taxon>Lactobacillaceae</taxon>
        <taxon>Limosilactobacillus</taxon>
    </lineage>
</organism>
<evidence type="ECO:0000256" key="5">
    <source>
        <dbReference type="ARBA" id="ARBA00023136"/>
    </source>
</evidence>
<dbReference type="InterPro" id="IPR011701">
    <property type="entry name" value="MFS"/>
</dbReference>
<keyword evidence="4 6" id="KW-1133">Transmembrane helix</keyword>
<reference evidence="8 9" key="1">
    <citation type="journal article" date="2015" name="Genome Announc.">
        <title>Expanding the biotechnology potential of lactobacilli through comparative genomics of 213 strains and associated genera.</title>
        <authorList>
            <person name="Sun Z."/>
            <person name="Harris H.M."/>
            <person name="McCann A."/>
            <person name="Guo C."/>
            <person name="Argimon S."/>
            <person name="Zhang W."/>
            <person name="Yang X."/>
            <person name="Jeffery I.B."/>
            <person name="Cooney J.C."/>
            <person name="Kagawa T.F."/>
            <person name="Liu W."/>
            <person name="Song Y."/>
            <person name="Salvetti E."/>
            <person name="Wrobel A."/>
            <person name="Rasinkangas P."/>
            <person name="Parkhill J."/>
            <person name="Rea M.C."/>
            <person name="O'Sullivan O."/>
            <person name="Ritari J."/>
            <person name="Douillard F.P."/>
            <person name="Paul Ross R."/>
            <person name="Yang R."/>
            <person name="Briner A.E."/>
            <person name="Felis G.E."/>
            <person name="de Vos W.M."/>
            <person name="Barrangou R."/>
            <person name="Klaenhammer T.R."/>
            <person name="Caufield P.W."/>
            <person name="Cui Y."/>
            <person name="Zhang H."/>
            <person name="O'Toole P.W."/>
        </authorList>
    </citation>
    <scope>NUCLEOTIDE SEQUENCE [LARGE SCALE GENOMIC DNA]</scope>
    <source>
        <strain evidence="8 9">DSM 6035</strain>
    </source>
</reference>
<dbReference type="PATRIC" id="fig|1423782.4.peg.907"/>
<dbReference type="Gene3D" id="1.20.1250.20">
    <property type="entry name" value="MFS general substrate transporter like domains"/>
    <property type="match status" value="2"/>
</dbReference>
<name>A0A0R1X5D3_9LACO</name>
<evidence type="ECO:0000256" key="6">
    <source>
        <dbReference type="SAM" id="Phobius"/>
    </source>
</evidence>
<feature type="transmembrane region" description="Helical" evidence="6">
    <location>
        <begin position="349"/>
        <end position="368"/>
    </location>
</feature>
<keyword evidence="3 6" id="KW-0812">Transmembrane</keyword>
<dbReference type="PANTHER" id="PTHR11662:SF399">
    <property type="entry name" value="FI19708P1-RELATED"/>
    <property type="match status" value="1"/>
</dbReference>
<feature type="transmembrane region" description="Helical" evidence="6">
    <location>
        <begin position="315"/>
        <end position="337"/>
    </location>
</feature>
<evidence type="ECO:0000256" key="4">
    <source>
        <dbReference type="ARBA" id="ARBA00022989"/>
    </source>
</evidence>
<dbReference type="InterPro" id="IPR050382">
    <property type="entry name" value="MFS_Na/Anion_cotransporter"/>
</dbReference>
<dbReference type="SUPFAM" id="SSF103473">
    <property type="entry name" value="MFS general substrate transporter"/>
    <property type="match status" value="1"/>
</dbReference>
<dbReference type="PROSITE" id="PS50850">
    <property type="entry name" value="MFS"/>
    <property type="match status" value="1"/>
</dbReference>
<evidence type="ECO:0000313" key="8">
    <source>
        <dbReference type="EMBL" id="KRM25352.1"/>
    </source>
</evidence>
<feature type="transmembrane region" description="Helical" evidence="6">
    <location>
        <begin position="146"/>
        <end position="165"/>
    </location>
</feature>
<keyword evidence="5 6" id="KW-0472">Membrane</keyword>
<proteinExistence type="predicted"/>
<feature type="transmembrane region" description="Helical" evidence="6">
    <location>
        <begin position="21"/>
        <end position="39"/>
    </location>
</feature>
<feature type="transmembrane region" description="Helical" evidence="6">
    <location>
        <begin position="59"/>
        <end position="89"/>
    </location>
</feature>
<dbReference type="Pfam" id="PF07690">
    <property type="entry name" value="MFS_1"/>
    <property type="match status" value="1"/>
</dbReference>
<accession>A0A0R1X5D3</accession>
<dbReference type="STRING" id="1423782.FD32_GL000877"/>
<dbReference type="PANTHER" id="PTHR11662">
    <property type="entry name" value="SOLUTE CARRIER FAMILY 17"/>
    <property type="match status" value="1"/>
</dbReference>
<gene>
    <name evidence="8" type="ORF">FD32_GL000877</name>
</gene>
<keyword evidence="2" id="KW-0813">Transport</keyword>
<dbReference type="InterPro" id="IPR020846">
    <property type="entry name" value="MFS_dom"/>
</dbReference>
<protein>
    <submittedName>
        <fullName evidence="8">Major facilitator transporter</fullName>
    </submittedName>
</protein>
<feature type="transmembrane region" description="Helical" evidence="6">
    <location>
        <begin position="259"/>
        <end position="276"/>
    </location>
</feature>
<feature type="transmembrane region" description="Helical" evidence="6">
    <location>
        <begin position="282"/>
        <end position="303"/>
    </location>
</feature>
<sequence length="371" mass="40525">MLLFADRTVMNISLAYIGKDFHVGAAALGATASAFFLGYTLMQIPGGYLTDLLGSKRMVIIALIAWSAMTMVTGLAWSLASLIVIRFLFGIAEGPYPSAALKRISENYGKKVKSQATSALISSNYAGAAIAPLIIVPIIANSSWQQAFIWLGLGGIVITLVYYLLERPLKSIRKEVAARPQIKWQNIDRRVWAFVIIGLALNVITKGLEAWMPVYFLREQGINLKNLAWLVPLPVISGGIAAFSAGFIMVHLFKHRERWLITIASLLTLVFMFGLFKSSSLVWIVIFEVLIYFVKSLAFTGIFSFTAQILSEKSYGSSIGIVNFGGQLGGFIGPLLIGEIVQFTSSYSAAFLGLVFSAVLAVLACLFIRRV</sequence>
<evidence type="ECO:0000256" key="3">
    <source>
        <dbReference type="ARBA" id="ARBA00022692"/>
    </source>
</evidence>
<dbReference type="GO" id="GO:0005886">
    <property type="term" value="C:plasma membrane"/>
    <property type="evidence" value="ECO:0007669"/>
    <property type="project" value="UniProtKB-SubCell"/>
</dbReference>
<keyword evidence="9" id="KW-1185">Reference proteome</keyword>
<dbReference type="Proteomes" id="UP000051412">
    <property type="component" value="Unassembled WGS sequence"/>
</dbReference>
<dbReference type="GO" id="GO:0022857">
    <property type="term" value="F:transmembrane transporter activity"/>
    <property type="evidence" value="ECO:0007669"/>
    <property type="project" value="InterPro"/>
</dbReference>
<dbReference type="EMBL" id="AZGM01000128">
    <property type="protein sequence ID" value="KRM25352.1"/>
    <property type="molecule type" value="Genomic_DNA"/>
</dbReference>
<feature type="transmembrane region" description="Helical" evidence="6">
    <location>
        <begin position="191"/>
        <end position="208"/>
    </location>
</feature>
<evidence type="ECO:0000313" key="9">
    <source>
        <dbReference type="Proteomes" id="UP000051412"/>
    </source>
</evidence>
<evidence type="ECO:0000256" key="2">
    <source>
        <dbReference type="ARBA" id="ARBA00022448"/>
    </source>
</evidence>
<feature type="transmembrane region" description="Helical" evidence="6">
    <location>
        <begin position="119"/>
        <end position="140"/>
    </location>
</feature>